<protein>
    <submittedName>
        <fullName evidence="3">Uncharacterized protein</fullName>
    </submittedName>
</protein>
<organism evidence="3 4">
    <name type="scientific">Ilyodon furcidens</name>
    <name type="common">goldbreast splitfin</name>
    <dbReference type="NCBI Taxonomy" id="33524"/>
    <lineage>
        <taxon>Eukaryota</taxon>
        <taxon>Metazoa</taxon>
        <taxon>Chordata</taxon>
        <taxon>Craniata</taxon>
        <taxon>Vertebrata</taxon>
        <taxon>Euteleostomi</taxon>
        <taxon>Actinopterygii</taxon>
        <taxon>Neopterygii</taxon>
        <taxon>Teleostei</taxon>
        <taxon>Neoteleostei</taxon>
        <taxon>Acanthomorphata</taxon>
        <taxon>Ovalentaria</taxon>
        <taxon>Atherinomorphae</taxon>
        <taxon>Cyprinodontiformes</taxon>
        <taxon>Goodeidae</taxon>
        <taxon>Ilyodon</taxon>
    </lineage>
</organism>
<name>A0ABV0U076_9TELE</name>
<dbReference type="Proteomes" id="UP001482620">
    <property type="component" value="Unassembled WGS sequence"/>
</dbReference>
<gene>
    <name evidence="3" type="ORF">ILYODFUR_024214</name>
</gene>
<feature type="coiled-coil region" evidence="1">
    <location>
        <begin position="98"/>
        <end position="125"/>
    </location>
</feature>
<keyword evidence="1" id="KW-0175">Coiled coil</keyword>
<sequence length="271" mass="30415">MMESHYIMNSADVEMQKVVVADLIRLSPDERDALNQLDLAACDKQIQELLDLIENPTRDALISDVVGRLTLLYQQKSQLEAKRYFQLQTDHQMALQRENAAKLELSKSEERMEKAEAKLVDLKADELKKASSQRGEQTPTVQVPDFHFHSQQLQQPQQEADSDNRHSAPRSESPFPTCSQSVQLTSTDLNRSVGSQMVSSGFLSNPIAVNNHQDDRVPDSACTSGPIWWEEHLSSLIGTPLLSDSVSTPRGQERRTWLSGDSIQPDPPPLE</sequence>
<comment type="caution">
    <text evidence="3">The sequence shown here is derived from an EMBL/GenBank/DDBJ whole genome shotgun (WGS) entry which is preliminary data.</text>
</comment>
<feature type="region of interest" description="Disordered" evidence="2">
    <location>
        <begin position="241"/>
        <end position="271"/>
    </location>
</feature>
<reference evidence="3 4" key="1">
    <citation type="submission" date="2021-06" db="EMBL/GenBank/DDBJ databases">
        <authorList>
            <person name="Palmer J.M."/>
        </authorList>
    </citation>
    <scope>NUCLEOTIDE SEQUENCE [LARGE SCALE GENOMIC DNA]</scope>
    <source>
        <strain evidence="4">if_2019</strain>
        <tissue evidence="3">Muscle</tissue>
    </source>
</reference>
<evidence type="ECO:0000256" key="2">
    <source>
        <dbReference type="SAM" id="MobiDB-lite"/>
    </source>
</evidence>
<keyword evidence="4" id="KW-1185">Reference proteome</keyword>
<evidence type="ECO:0000313" key="3">
    <source>
        <dbReference type="EMBL" id="MEQ2237553.1"/>
    </source>
</evidence>
<feature type="region of interest" description="Disordered" evidence="2">
    <location>
        <begin position="151"/>
        <end position="182"/>
    </location>
</feature>
<accession>A0ABV0U076</accession>
<evidence type="ECO:0000256" key="1">
    <source>
        <dbReference type="SAM" id="Coils"/>
    </source>
</evidence>
<dbReference type="EMBL" id="JAHRIQ010049188">
    <property type="protein sequence ID" value="MEQ2237553.1"/>
    <property type="molecule type" value="Genomic_DNA"/>
</dbReference>
<proteinExistence type="predicted"/>
<evidence type="ECO:0000313" key="4">
    <source>
        <dbReference type="Proteomes" id="UP001482620"/>
    </source>
</evidence>